<reference evidence="2" key="1">
    <citation type="submission" date="2016-10" db="EMBL/GenBank/DDBJ databases">
        <authorList>
            <person name="Varghese N."/>
            <person name="Submissions S."/>
        </authorList>
    </citation>
    <scope>NUCLEOTIDE SEQUENCE [LARGE SCALE GENOMIC DNA]</scope>
    <source>
        <strain evidence="2">N6PO6</strain>
    </source>
</reference>
<sequence length="65" mass="7064">MKILAIIKNGLVIDTVLINDESNGWEKPDNTSTVDVTGRDVGVGFAYDESSNKFKNPAVDDHLDA</sequence>
<evidence type="ECO:0000313" key="2">
    <source>
        <dbReference type="Proteomes" id="UP000242222"/>
    </source>
</evidence>
<name>A0A1I4XVP1_9GAMM</name>
<dbReference type="EMBL" id="FOVC01000005">
    <property type="protein sequence ID" value="SFN29932.1"/>
    <property type="molecule type" value="Genomic_DNA"/>
</dbReference>
<dbReference type="STRING" id="1367852.SAMN05216516_10534"/>
<dbReference type="AlphaFoldDB" id="A0A1I4XVP1"/>
<dbReference type="Proteomes" id="UP000242222">
    <property type="component" value="Unassembled WGS sequence"/>
</dbReference>
<evidence type="ECO:0000313" key="1">
    <source>
        <dbReference type="EMBL" id="SFN29932.1"/>
    </source>
</evidence>
<proteinExistence type="predicted"/>
<protein>
    <submittedName>
        <fullName evidence="1">Uncharacterized protein</fullName>
    </submittedName>
</protein>
<organism evidence="1 2">
    <name type="scientific">Izhakiella capsodis</name>
    <dbReference type="NCBI Taxonomy" id="1367852"/>
    <lineage>
        <taxon>Bacteria</taxon>
        <taxon>Pseudomonadati</taxon>
        <taxon>Pseudomonadota</taxon>
        <taxon>Gammaproteobacteria</taxon>
        <taxon>Enterobacterales</taxon>
        <taxon>Erwiniaceae</taxon>
        <taxon>Izhakiella</taxon>
    </lineage>
</organism>
<keyword evidence="2" id="KW-1185">Reference proteome</keyword>
<accession>A0A1I4XVP1</accession>
<gene>
    <name evidence="1" type="ORF">SAMN05216516_10534</name>
</gene>
<dbReference type="RefSeq" id="WP_092877334.1">
    <property type="nucleotide sequence ID" value="NZ_FOVC01000005.1"/>
</dbReference>